<evidence type="ECO:0000313" key="2">
    <source>
        <dbReference type="Proteomes" id="UP001162501"/>
    </source>
</evidence>
<reference evidence="1" key="2">
    <citation type="submission" date="2025-03" db="EMBL/GenBank/DDBJ databases">
        <authorList>
            <consortium name="ELIXIR-Norway"/>
            <consortium name="Elixir Norway"/>
        </authorList>
    </citation>
    <scope>NUCLEOTIDE SEQUENCE</scope>
</reference>
<organism evidence="1 2">
    <name type="scientific">Rangifer tarandus platyrhynchus</name>
    <name type="common">Svalbard reindeer</name>
    <dbReference type="NCBI Taxonomy" id="3082113"/>
    <lineage>
        <taxon>Eukaryota</taxon>
        <taxon>Metazoa</taxon>
        <taxon>Chordata</taxon>
        <taxon>Craniata</taxon>
        <taxon>Vertebrata</taxon>
        <taxon>Euteleostomi</taxon>
        <taxon>Mammalia</taxon>
        <taxon>Eutheria</taxon>
        <taxon>Laurasiatheria</taxon>
        <taxon>Artiodactyla</taxon>
        <taxon>Ruminantia</taxon>
        <taxon>Pecora</taxon>
        <taxon>Cervidae</taxon>
        <taxon>Odocoileinae</taxon>
        <taxon>Rangifer</taxon>
    </lineage>
</organism>
<sequence>MVSLAAVGNDLGNSGGLWLTPDKPTLETGYRVSQGLWVGSAFSLKPHIWREGSGCWEPEPSFLATGGRSGECGKDRKKGFLLAVSFEKQQQQLPFCPTVGRRVG</sequence>
<proteinExistence type="predicted"/>
<evidence type="ECO:0000313" key="1">
    <source>
        <dbReference type="EMBL" id="CAN0103132.1"/>
    </source>
</evidence>
<gene>
    <name evidence="1" type="ORF">MRATA1EN22A_LOCUS12079</name>
</gene>
<dbReference type="EMBL" id="OX596105">
    <property type="protein sequence ID" value="CAN0103132.1"/>
    <property type="molecule type" value="Genomic_DNA"/>
</dbReference>
<accession>A0AC59YZD7</accession>
<protein>
    <submittedName>
        <fullName evidence="1">Uncharacterized protein</fullName>
    </submittedName>
</protein>
<dbReference type="Proteomes" id="UP001162501">
    <property type="component" value="Chromosome 21"/>
</dbReference>
<reference evidence="1" key="1">
    <citation type="submission" date="2023-05" db="EMBL/GenBank/DDBJ databases">
        <authorList>
            <consortium name="ELIXIR-Norway"/>
        </authorList>
    </citation>
    <scope>NUCLEOTIDE SEQUENCE</scope>
</reference>
<name>A0AC59YZD7_RANTA</name>